<dbReference type="GO" id="GO:0030246">
    <property type="term" value="F:carbohydrate binding"/>
    <property type="evidence" value="ECO:0007669"/>
    <property type="project" value="UniProtKB-ARBA"/>
</dbReference>
<name>A0A7Z2ZPX4_9BACL</name>
<accession>A0A7Z2ZPX4</accession>
<dbReference type="InterPro" id="IPR025997">
    <property type="entry name" value="SBP_2_dom"/>
</dbReference>
<evidence type="ECO:0000256" key="4">
    <source>
        <dbReference type="SAM" id="Phobius"/>
    </source>
</evidence>
<gene>
    <name evidence="6" type="ORF">HH215_34405</name>
</gene>
<dbReference type="InterPro" id="IPR028082">
    <property type="entry name" value="Peripla_BP_I"/>
</dbReference>
<evidence type="ECO:0000313" key="7">
    <source>
        <dbReference type="Proteomes" id="UP000502248"/>
    </source>
</evidence>
<proteinExistence type="inferred from homology"/>
<dbReference type="GO" id="GO:0030313">
    <property type="term" value="C:cell envelope"/>
    <property type="evidence" value="ECO:0007669"/>
    <property type="project" value="UniProtKB-SubCell"/>
</dbReference>
<keyword evidence="4" id="KW-1133">Transmembrane helix</keyword>
<dbReference type="KEGG" id="cheb:HH215_34405"/>
<dbReference type="Gene3D" id="3.40.50.2300">
    <property type="match status" value="2"/>
</dbReference>
<keyword evidence="4" id="KW-0472">Membrane</keyword>
<comment type="subcellular location">
    <subcellularLocation>
        <location evidence="1">Cell envelope</location>
    </subcellularLocation>
</comment>
<evidence type="ECO:0000259" key="5">
    <source>
        <dbReference type="Pfam" id="PF13407"/>
    </source>
</evidence>
<dbReference type="AlphaFoldDB" id="A0A7Z2ZPX4"/>
<dbReference type="PANTHER" id="PTHR46847">
    <property type="entry name" value="D-ALLOSE-BINDING PERIPLASMIC PROTEIN-RELATED"/>
    <property type="match status" value="1"/>
</dbReference>
<organism evidence="6 7">
    <name type="scientific">Cohnella herbarum</name>
    <dbReference type="NCBI Taxonomy" id="2728023"/>
    <lineage>
        <taxon>Bacteria</taxon>
        <taxon>Bacillati</taxon>
        <taxon>Bacillota</taxon>
        <taxon>Bacilli</taxon>
        <taxon>Bacillales</taxon>
        <taxon>Paenibacillaceae</taxon>
        <taxon>Cohnella</taxon>
    </lineage>
</organism>
<keyword evidence="3" id="KW-0732">Signal</keyword>
<comment type="similarity">
    <text evidence="2">Belongs to the bacterial solute-binding protein 2 family.</text>
</comment>
<protein>
    <submittedName>
        <fullName evidence="6">Substrate-binding domain-containing protein</fullName>
    </submittedName>
</protein>
<dbReference type="EMBL" id="CP051680">
    <property type="protein sequence ID" value="QJD87788.1"/>
    <property type="molecule type" value="Genomic_DNA"/>
</dbReference>
<sequence length="329" mass="36231">MRKQRFTIWLILAILIGAIYSVYYFKLFGGPSIHDNSIAVILKSLNVRMDFWQTVNKGAETAAKEVGMELNVLGPLQENDADEQIRILEEAIEQKPEAIVIAPFADDRMSAILAKARSAGIKLVVIDTPLDMNPMPVIVSNDHAEAGRLAGETALSAAKGHPTVAIISDDPNSEISEERLTGLLEVLNRYEDSVIGVSYANNSEDRAYEIVKQLLGADKPFNTIITLNETATLGVAKLLKEQQWAGVIELIGFDSSVDEIQLLESGTLKAAIVQKPFNMGYLGVKTALKLIDGNKVDPVTYIESNVITRENMYTPENQKLLFPFINNNK</sequence>
<feature type="domain" description="Periplasmic binding protein" evidence="5">
    <location>
        <begin position="38"/>
        <end position="295"/>
    </location>
</feature>
<evidence type="ECO:0000256" key="3">
    <source>
        <dbReference type="ARBA" id="ARBA00022729"/>
    </source>
</evidence>
<dbReference type="RefSeq" id="WP_169284030.1">
    <property type="nucleotide sequence ID" value="NZ_CP051680.1"/>
</dbReference>
<dbReference type="SUPFAM" id="SSF53822">
    <property type="entry name" value="Periplasmic binding protein-like I"/>
    <property type="match status" value="1"/>
</dbReference>
<evidence type="ECO:0000256" key="2">
    <source>
        <dbReference type="ARBA" id="ARBA00007639"/>
    </source>
</evidence>
<evidence type="ECO:0000256" key="1">
    <source>
        <dbReference type="ARBA" id="ARBA00004196"/>
    </source>
</evidence>
<dbReference type="PANTHER" id="PTHR46847:SF1">
    <property type="entry name" value="D-ALLOSE-BINDING PERIPLASMIC PROTEIN-RELATED"/>
    <property type="match status" value="1"/>
</dbReference>
<feature type="transmembrane region" description="Helical" evidence="4">
    <location>
        <begin position="7"/>
        <end position="25"/>
    </location>
</feature>
<evidence type="ECO:0000313" key="6">
    <source>
        <dbReference type="EMBL" id="QJD87788.1"/>
    </source>
</evidence>
<dbReference type="Proteomes" id="UP000502248">
    <property type="component" value="Chromosome"/>
</dbReference>
<dbReference type="Pfam" id="PF13407">
    <property type="entry name" value="Peripla_BP_4"/>
    <property type="match status" value="1"/>
</dbReference>
<keyword evidence="4" id="KW-0812">Transmembrane</keyword>
<keyword evidence="7" id="KW-1185">Reference proteome</keyword>
<reference evidence="6 7" key="1">
    <citation type="submission" date="2020-04" db="EMBL/GenBank/DDBJ databases">
        <title>Genome sequencing of novel species.</title>
        <authorList>
            <person name="Heo J."/>
            <person name="Kim S.-J."/>
            <person name="Kim J.-S."/>
            <person name="Hong S.-B."/>
            <person name="Kwon S.-W."/>
        </authorList>
    </citation>
    <scope>NUCLEOTIDE SEQUENCE [LARGE SCALE GENOMIC DNA]</scope>
    <source>
        <strain evidence="6 7">MFER-1</strain>
    </source>
</reference>